<reference evidence="3 4" key="1">
    <citation type="submission" date="2017-01" db="EMBL/GenBank/DDBJ databases">
        <authorList>
            <person name="Mah S.A."/>
            <person name="Swanson W.J."/>
            <person name="Moy G.W."/>
            <person name="Vacquier V.D."/>
        </authorList>
    </citation>
    <scope>NUCLEOTIDE SEQUENCE [LARGE SCALE GENOMIC DNA]</scope>
    <source>
        <strain evidence="3 4">DSM 21219</strain>
    </source>
</reference>
<feature type="chain" id="PRO_5013409582" description="LPS-assembly protein LptD" evidence="1">
    <location>
        <begin position="32"/>
        <end position="722"/>
    </location>
</feature>
<evidence type="ECO:0000256" key="1">
    <source>
        <dbReference type="HAMAP-Rule" id="MF_01411"/>
    </source>
</evidence>
<comment type="caution">
    <text evidence="1">Lacks conserved residue(s) required for the propagation of feature annotation.</text>
</comment>
<dbReference type="Pfam" id="PF04453">
    <property type="entry name" value="LptD"/>
    <property type="match status" value="1"/>
</dbReference>
<protein>
    <recommendedName>
        <fullName evidence="1">LPS-assembly protein LptD</fullName>
    </recommendedName>
</protein>
<dbReference type="InterPro" id="IPR020889">
    <property type="entry name" value="LipoPS_assembly_LptD"/>
</dbReference>
<dbReference type="PANTHER" id="PTHR30189">
    <property type="entry name" value="LPS-ASSEMBLY PROTEIN"/>
    <property type="match status" value="1"/>
</dbReference>
<proteinExistence type="inferred from homology"/>
<dbReference type="Proteomes" id="UP000192455">
    <property type="component" value="Unassembled WGS sequence"/>
</dbReference>
<dbReference type="PANTHER" id="PTHR30189:SF1">
    <property type="entry name" value="LPS-ASSEMBLY PROTEIN LPTD"/>
    <property type="match status" value="1"/>
</dbReference>
<comment type="subunit">
    <text evidence="1">Component of the lipopolysaccharide transport and assembly complex.</text>
</comment>
<gene>
    <name evidence="1" type="primary">lptD</name>
    <name evidence="3" type="ORF">SAMN05421849_1961</name>
</gene>
<dbReference type="InterPro" id="IPR050218">
    <property type="entry name" value="LptD"/>
</dbReference>
<dbReference type="GO" id="GO:1990351">
    <property type="term" value="C:transporter complex"/>
    <property type="evidence" value="ECO:0007669"/>
    <property type="project" value="TreeGrafter"/>
</dbReference>
<evidence type="ECO:0000259" key="2">
    <source>
        <dbReference type="Pfam" id="PF04453"/>
    </source>
</evidence>
<sequence precursor="true">MSRRRHLLSALAALMLAIILASLVLQWSALAQETPAEGTDREERAVLMADTLYVTPSRQLVAEGHVEALHNDVRLTAQRVTYDEASGQLAIEGPIRLERGADVTVLASAAELDRELQNGLLRGARMVLNRQVQLAAVQMNRVGGRYTQLYTTAVTSCHVCGDGRPPLWQIRARRVIHDEDEQQLYFEDARLMVRGATVMVLPRFRLPDPNVKRARGFLVPTIRSTNQLGTGIRVPYFIPLGDHRDLTLTPYLSPKTRTLGFRYRQAFRRGEIRFEGAYTSDDLTDDARGYLFGSGHFDLNRGFNLDFQIRTASDKAYLVDYGLPDTDRLRNEVVISRYRRNDAFRAGLIYYDSLRDLDYQSTLPTIVPSLRYERRWFPDRIGGELRMAVDVQGHHRSSNLNILGRDVIRSTADLNWRRNWIIGPGLRADWRVGIAADIFRIYQDDSYGHDLSRVTPSSAFSLRYPMTKTTADGATQMLEPIAQIGWASTHGTTPPNDESAFVEFDEGNLLSLSRFPAPDRREDGFTFVYGVNWARFAPSGWQASASIGQVFRQDADPGFTRTSGLSGKASDILLAGQISFERGLAVSGRTLLDSGFGISKAELRGSWTGRRTGLAGTYLWQGIDPDEGREEALSEIWLDGAYEITPNWTGRANLRYDLTDSSATRAGFGLGWQNECVAVDLSVNRRYTSSTSVEPTTDFGFTISLRGFTVESGNEKYRRSCS</sequence>
<comment type="similarity">
    <text evidence="1">Belongs to the LptD family.</text>
</comment>
<keyword evidence="1" id="KW-0732">Signal</keyword>
<dbReference type="PROSITE" id="PS51318">
    <property type="entry name" value="TAT"/>
    <property type="match status" value="1"/>
</dbReference>
<keyword evidence="4" id="KW-1185">Reference proteome</keyword>
<dbReference type="InterPro" id="IPR006311">
    <property type="entry name" value="TAT_signal"/>
</dbReference>
<comment type="subcellular location">
    <subcellularLocation>
        <location evidence="1">Cell outer membrane</location>
    </subcellularLocation>
</comment>
<feature type="signal peptide" evidence="1">
    <location>
        <begin position="1"/>
        <end position="31"/>
    </location>
</feature>
<evidence type="ECO:0000313" key="4">
    <source>
        <dbReference type="Proteomes" id="UP000192455"/>
    </source>
</evidence>
<evidence type="ECO:0000313" key="3">
    <source>
        <dbReference type="EMBL" id="SIT83700.1"/>
    </source>
</evidence>
<comment type="function">
    <text evidence="1">Involved in the assembly of lipopolysaccharide (LPS) at the surface of the outer membrane.</text>
</comment>
<dbReference type="EMBL" id="FTPS01000001">
    <property type="protein sequence ID" value="SIT83700.1"/>
    <property type="molecule type" value="Genomic_DNA"/>
</dbReference>
<dbReference type="GO" id="GO:0009279">
    <property type="term" value="C:cell outer membrane"/>
    <property type="evidence" value="ECO:0007669"/>
    <property type="project" value="UniProtKB-SubCell"/>
</dbReference>
<dbReference type="RefSeq" id="WP_076649682.1">
    <property type="nucleotide sequence ID" value="NZ_FTPS01000001.1"/>
</dbReference>
<keyword evidence="1" id="KW-0998">Cell outer membrane</keyword>
<dbReference type="InterPro" id="IPR007543">
    <property type="entry name" value="LptD_C"/>
</dbReference>
<dbReference type="GO" id="GO:0015920">
    <property type="term" value="P:lipopolysaccharide transport"/>
    <property type="evidence" value="ECO:0007669"/>
    <property type="project" value="InterPro"/>
</dbReference>
<keyword evidence="1" id="KW-0472">Membrane</keyword>
<dbReference type="GO" id="GO:0043165">
    <property type="term" value="P:Gram-negative-bacterium-type cell outer membrane assembly"/>
    <property type="evidence" value="ECO:0007669"/>
    <property type="project" value="UniProtKB-UniRule"/>
</dbReference>
<dbReference type="AlphaFoldDB" id="A0A1R3X0Q3"/>
<name>A0A1R3X0Q3_9RHOB</name>
<organism evidence="3 4">
    <name type="scientific">Pontibaca methylaminivorans</name>
    <dbReference type="NCBI Taxonomy" id="515897"/>
    <lineage>
        <taxon>Bacteria</taxon>
        <taxon>Pseudomonadati</taxon>
        <taxon>Pseudomonadota</taxon>
        <taxon>Alphaproteobacteria</taxon>
        <taxon>Rhodobacterales</taxon>
        <taxon>Roseobacteraceae</taxon>
        <taxon>Pontibaca</taxon>
    </lineage>
</organism>
<dbReference type="HAMAP" id="MF_01411">
    <property type="entry name" value="LPS_assembly_LptD"/>
    <property type="match status" value="1"/>
</dbReference>
<feature type="domain" description="LptD C-terminal" evidence="2">
    <location>
        <begin position="287"/>
        <end position="648"/>
    </location>
</feature>
<accession>A0A1R3X0Q3</accession>
<dbReference type="STRING" id="515897.SAMN05421849_1961"/>